<name>A0ABV3I0Q0_9ACTN</name>
<gene>
    <name evidence="1" type="ORF">AB0K36_26790</name>
</gene>
<protein>
    <submittedName>
        <fullName evidence="1">Uncharacterized protein</fullName>
    </submittedName>
</protein>
<organism evidence="1 2">
    <name type="scientific">Streptomyces kurssanovii</name>
    <dbReference type="NCBI Taxonomy" id="67312"/>
    <lineage>
        <taxon>Bacteria</taxon>
        <taxon>Bacillati</taxon>
        <taxon>Actinomycetota</taxon>
        <taxon>Actinomycetes</taxon>
        <taxon>Kitasatosporales</taxon>
        <taxon>Streptomycetaceae</taxon>
        <taxon>Streptomyces</taxon>
    </lineage>
</organism>
<accession>A0ABV3I0Q0</accession>
<keyword evidence="2" id="KW-1185">Reference proteome</keyword>
<comment type="caution">
    <text evidence="1">The sequence shown here is derived from an EMBL/GenBank/DDBJ whole genome shotgun (WGS) entry which is preliminary data.</text>
</comment>
<reference evidence="1 2" key="1">
    <citation type="submission" date="2024-06" db="EMBL/GenBank/DDBJ databases">
        <title>The Natural Products Discovery Center: Release of the First 8490 Sequenced Strains for Exploring Actinobacteria Biosynthetic Diversity.</title>
        <authorList>
            <person name="Kalkreuter E."/>
            <person name="Kautsar S.A."/>
            <person name="Yang D."/>
            <person name="Bader C.D."/>
            <person name="Teijaro C.N."/>
            <person name="Fluegel L."/>
            <person name="Davis C.M."/>
            <person name="Simpson J.R."/>
            <person name="Lauterbach L."/>
            <person name="Steele A.D."/>
            <person name="Gui C."/>
            <person name="Meng S."/>
            <person name="Li G."/>
            <person name="Viehrig K."/>
            <person name="Ye F."/>
            <person name="Su P."/>
            <person name="Kiefer A.F."/>
            <person name="Nichols A."/>
            <person name="Cepeda A.J."/>
            <person name="Yan W."/>
            <person name="Fan B."/>
            <person name="Jiang Y."/>
            <person name="Adhikari A."/>
            <person name="Zheng C.-J."/>
            <person name="Schuster L."/>
            <person name="Cowan T.M."/>
            <person name="Smanski M.J."/>
            <person name="Chevrette M.G."/>
            <person name="De Carvalho L.P.S."/>
            <person name="Shen B."/>
        </authorList>
    </citation>
    <scope>NUCLEOTIDE SEQUENCE [LARGE SCALE GENOMIC DNA]</scope>
    <source>
        <strain evidence="1 2">NPDC049344</strain>
    </source>
</reference>
<evidence type="ECO:0000313" key="1">
    <source>
        <dbReference type="EMBL" id="MEV4684374.1"/>
    </source>
</evidence>
<dbReference type="RefSeq" id="WP_364599220.1">
    <property type="nucleotide sequence ID" value="NZ_JBFAQK010000050.1"/>
</dbReference>
<evidence type="ECO:0000313" key="2">
    <source>
        <dbReference type="Proteomes" id="UP001552521"/>
    </source>
</evidence>
<dbReference type="Proteomes" id="UP001552521">
    <property type="component" value="Unassembled WGS sequence"/>
</dbReference>
<proteinExistence type="predicted"/>
<dbReference type="EMBL" id="JBFAQK010000050">
    <property type="protein sequence ID" value="MEV4684374.1"/>
    <property type="molecule type" value="Genomic_DNA"/>
</dbReference>
<sequence>MENPDASRLTGAVQELASQVVSALSGGDHSEAVCRPAGAPGDEGLGLAAIRVLGADVLLPGVMSGRTPNAEDLAALEKAVVTFPPAPDAAPTSVWSHWAMTRALLEQGTSAVASSAQVQEPDTVWLDRAPWQLLTHQLAVLGALCVPGTDCGVARAARHRPVDVARGFVRAVRRRDWLQAAGAGRWLAVLDGVPTTLGLDAGLEFVSFMGGTDPRVTLHVRAAQLLRAGTRV</sequence>